<evidence type="ECO:0000259" key="1">
    <source>
        <dbReference type="Pfam" id="PF13966"/>
    </source>
</evidence>
<proteinExistence type="evidence at transcript level"/>
<feature type="domain" description="Reverse transcriptase zinc-binding" evidence="1">
    <location>
        <begin position="16"/>
        <end position="100"/>
    </location>
</feature>
<accession>B8A0C0</accession>
<sequence>MECQTSISGDASSGQYSSKSTYDMLFLGSTSFGAFERVWKSWAPSKCSFFLWLAMHSRCWTADRLAKRGLPHPIACPLCDQEEETIQHLLISCVFARQFWYLLLRRSGLPNLSPDNALCSLKDWWSRAVEKVPRDLQSGFNSLVILGAWSLWRHRNDCVFNGRSPSLASVLTLAGDELRMWCLAGAKRLNLLSAVVFVFDPG</sequence>
<dbReference type="EMBL" id="BT055012">
    <property type="protein sequence ID" value="ACL53619.1"/>
    <property type="molecule type" value="mRNA"/>
</dbReference>
<dbReference type="AlphaFoldDB" id="B8A0C0"/>
<evidence type="ECO:0000313" key="2">
    <source>
        <dbReference type="EMBL" id="ACL53619.1"/>
    </source>
</evidence>
<dbReference type="PANTHER" id="PTHR33116">
    <property type="entry name" value="REVERSE TRANSCRIPTASE ZINC-BINDING DOMAIN-CONTAINING PROTEIN-RELATED-RELATED"/>
    <property type="match status" value="1"/>
</dbReference>
<dbReference type="ExpressionAtlas" id="B8A0C0">
    <property type="expression patterns" value="baseline"/>
</dbReference>
<organism evidence="2">
    <name type="scientific">Zea mays</name>
    <name type="common">Maize</name>
    <dbReference type="NCBI Taxonomy" id="4577"/>
    <lineage>
        <taxon>Eukaryota</taxon>
        <taxon>Viridiplantae</taxon>
        <taxon>Streptophyta</taxon>
        <taxon>Embryophyta</taxon>
        <taxon>Tracheophyta</taxon>
        <taxon>Spermatophyta</taxon>
        <taxon>Magnoliopsida</taxon>
        <taxon>Liliopsida</taxon>
        <taxon>Poales</taxon>
        <taxon>Poaceae</taxon>
        <taxon>PACMAD clade</taxon>
        <taxon>Panicoideae</taxon>
        <taxon>Andropogonodae</taxon>
        <taxon>Andropogoneae</taxon>
        <taxon>Tripsacinae</taxon>
        <taxon>Zea</taxon>
    </lineage>
</organism>
<name>B8A0C0_MAIZE</name>
<dbReference type="Pfam" id="PF13966">
    <property type="entry name" value="zf-RVT"/>
    <property type="match status" value="1"/>
</dbReference>
<dbReference type="PANTHER" id="PTHR33116:SF78">
    <property type="entry name" value="OS12G0587133 PROTEIN"/>
    <property type="match status" value="1"/>
</dbReference>
<dbReference type="InterPro" id="IPR026960">
    <property type="entry name" value="RVT-Znf"/>
</dbReference>
<protein>
    <recommendedName>
        <fullName evidence="1">Reverse transcriptase zinc-binding domain-containing protein</fullName>
    </recommendedName>
</protein>
<reference evidence="2" key="1">
    <citation type="journal article" date="2009" name="PLoS Genet.">
        <title>Sequencing, mapping, and analysis of 27,455 maize full-length cDNAs.</title>
        <authorList>
            <person name="Soderlund C."/>
            <person name="Descour A."/>
            <person name="Kudrna D."/>
            <person name="Bomhoff M."/>
            <person name="Boyd L."/>
            <person name="Currie J."/>
            <person name="Angelova A."/>
            <person name="Collura K."/>
            <person name="Wissotski M."/>
            <person name="Ashley E."/>
            <person name="Morrow D."/>
            <person name="Fernandes J."/>
            <person name="Walbot V."/>
            <person name="Yu Y."/>
        </authorList>
    </citation>
    <scope>NUCLEOTIDE SEQUENCE</scope>
    <source>
        <strain evidence="2">B73</strain>
    </source>
</reference>